<dbReference type="InParanoid" id="A0A2R5GKN7"/>
<dbReference type="PROSITE" id="PS51257">
    <property type="entry name" value="PROKAR_LIPOPROTEIN"/>
    <property type="match status" value="1"/>
</dbReference>
<evidence type="ECO:0000313" key="4">
    <source>
        <dbReference type="EMBL" id="GBG31472.1"/>
    </source>
</evidence>
<feature type="domain" description="Non-reducing end beta-L-arabinofuranosidase-like GH127 catalytic" evidence="2">
    <location>
        <begin position="293"/>
        <end position="434"/>
    </location>
</feature>
<dbReference type="InterPro" id="IPR008928">
    <property type="entry name" value="6-hairpin_glycosidase_sf"/>
</dbReference>
<evidence type="ECO:0000313" key="5">
    <source>
        <dbReference type="Proteomes" id="UP000241890"/>
    </source>
</evidence>
<dbReference type="GO" id="GO:0005975">
    <property type="term" value="P:carbohydrate metabolic process"/>
    <property type="evidence" value="ECO:0007669"/>
    <property type="project" value="InterPro"/>
</dbReference>
<organism evidence="4 5">
    <name type="scientific">Hondaea fermentalgiana</name>
    <dbReference type="NCBI Taxonomy" id="2315210"/>
    <lineage>
        <taxon>Eukaryota</taxon>
        <taxon>Sar</taxon>
        <taxon>Stramenopiles</taxon>
        <taxon>Bigyra</taxon>
        <taxon>Labyrinthulomycetes</taxon>
        <taxon>Thraustochytrida</taxon>
        <taxon>Thraustochytriidae</taxon>
        <taxon>Hondaea</taxon>
    </lineage>
</organism>
<dbReference type="EMBL" id="BEYU01000099">
    <property type="protein sequence ID" value="GBG31472.1"/>
    <property type="molecule type" value="Genomic_DNA"/>
</dbReference>
<feature type="chain" id="PRO_5015361106" evidence="1">
    <location>
        <begin position="24"/>
        <end position="754"/>
    </location>
</feature>
<reference evidence="4 5" key="1">
    <citation type="submission" date="2017-12" db="EMBL/GenBank/DDBJ databases">
        <title>Sequencing, de novo assembly and annotation of complete genome of a new Thraustochytrid species, strain FCC1311.</title>
        <authorList>
            <person name="Sedici K."/>
            <person name="Godart F."/>
            <person name="Aiese Cigliano R."/>
            <person name="Sanseverino W."/>
            <person name="Barakat M."/>
            <person name="Ortet P."/>
            <person name="Marechal E."/>
            <person name="Cagnac O."/>
            <person name="Amato A."/>
        </authorList>
    </citation>
    <scope>NUCLEOTIDE SEQUENCE [LARGE SCALE GENOMIC DNA]</scope>
</reference>
<dbReference type="Proteomes" id="UP000241890">
    <property type="component" value="Unassembled WGS sequence"/>
</dbReference>
<evidence type="ECO:0000259" key="2">
    <source>
        <dbReference type="Pfam" id="PF07944"/>
    </source>
</evidence>
<proteinExistence type="predicted"/>
<feature type="signal peptide" evidence="1">
    <location>
        <begin position="1"/>
        <end position="23"/>
    </location>
</feature>
<dbReference type="PANTHER" id="PTHR31151:SF0">
    <property type="entry name" value="PROLINE-TRNA LIGASE (DUF1680)"/>
    <property type="match status" value="1"/>
</dbReference>
<evidence type="ECO:0000259" key="3">
    <source>
        <dbReference type="Pfam" id="PF20736"/>
    </source>
</evidence>
<accession>A0A2R5GKN7</accession>
<dbReference type="OrthoDB" id="5358475at2759"/>
<sequence length="754" mass="83415">MRAAWGAAAAWAAASCLGAAGLATELRRELAANAYTPLKLGTTAPEGWMKAQLGAESAGLVGQKAMGDEDKVDASAWLGGKGTNDLAEPFVYWLNGAWPLAVLLEDQALASAIDGYLEYILDRADENDGWLGPLVDGNPWSTFRFVTAMTTYIDAKPNARVCSALFRFASRLLHHLEVHPLKESLWAYVRWQELLEGYHYLLENESSKCSGAHVTSAQRNTVWKLLEEAARTGFQWPKWFESTSQNPFTSARPRGWFPDNTDDSFTICRDSWLPHVDRQWTHGVNVGHGLMIWALMYRQTGNKTWLERGDAFWKRIMKLHGQATGALSADECLSGRTPERGTETCTVVELMNSAATMFMASGKTEYMDRVEALAYNALPGAFFNGTMWTLNYFQQVNKIDAMDGAPRCESGTTYCFGMVYECCITNHAQGWVRFAARQFMTTPTGKLALLHYFASTTRSAVHLAGGTHIKHLMVDTNYPFSEIIRVKVSDASQGFGLELRIPQWCHEASVRVGNATALRAPPGAMFTVNLEAGDSEVLLSLPMRVRVERRDPYQLHPPPAPPLNTMTANVWHGPLMYAIPRGYVRDSRRNRIEIPGLLPEGQVHSWDHYLLGVGEWRHALIIDDESRPDESFKFIDRARSLSPAPDGQGPFAEALVPSALRARVVALTPEAWDIKANDVGGPNGKARTCLRGTSSIDDYLTGWAGIPPQSPVPSKFFAAKPITVTLLPYGATNLRVAEFPTTTSPSGDHIASRW</sequence>
<dbReference type="SUPFAM" id="SSF48208">
    <property type="entry name" value="Six-hairpin glycosidases"/>
    <property type="match status" value="1"/>
</dbReference>
<evidence type="ECO:0000256" key="1">
    <source>
        <dbReference type="SAM" id="SignalP"/>
    </source>
</evidence>
<dbReference type="InterPro" id="IPR049046">
    <property type="entry name" value="Beta-AFase-like_GH127_middle"/>
</dbReference>
<dbReference type="Pfam" id="PF07944">
    <property type="entry name" value="Beta-AFase-like_GH127_cat"/>
    <property type="match status" value="1"/>
</dbReference>
<dbReference type="InterPro" id="IPR012878">
    <property type="entry name" value="Beta-AFase-like_GH127_cat"/>
</dbReference>
<comment type="caution">
    <text evidence="4">The sequence shown here is derived from an EMBL/GenBank/DDBJ whole genome shotgun (WGS) entry which is preliminary data.</text>
</comment>
<keyword evidence="1" id="KW-0732">Signal</keyword>
<protein>
    <submittedName>
        <fullName evidence="4">Uncharacterized protein</fullName>
    </submittedName>
</protein>
<dbReference type="Pfam" id="PF20736">
    <property type="entry name" value="Glyco_hydro127M"/>
    <property type="match status" value="1"/>
</dbReference>
<gene>
    <name evidence="4" type="ORF">FCC1311_076962</name>
</gene>
<dbReference type="PANTHER" id="PTHR31151">
    <property type="entry name" value="PROLINE-TRNA LIGASE (DUF1680)"/>
    <property type="match status" value="1"/>
</dbReference>
<feature type="domain" description="Non-reducing end beta-L-arabinofuranosidase-like GH127 middle" evidence="3">
    <location>
        <begin position="471"/>
        <end position="543"/>
    </location>
</feature>
<dbReference type="AlphaFoldDB" id="A0A2R5GKN7"/>
<name>A0A2R5GKN7_9STRA</name>
<keyword evidence="5" id="KW-1185">Reference proteome</keyword>